<feature type="compositionally biased region" description="Low complexity" evidence="2">
    <location>
        <begin position="234"/>
        <end position="246"/>
    </location>
</feature>
<evidence type="ECO:0000256" key="1">
    <source>
        <dbReference type="ARBA" id="ARBA00022468"/>
    </source>
</evidence>
<dbReference type="Pfam" id="PF00620">
    <property type="entry name" value="RhoGAP"/>
    <property type="match status" value="1"/>
</dbReference>
<dbReference type="InterPro" id="IPR050729">
    <property type="entry name" value="Rho-GAP"/>
</dbReference>
<dbReference type="OrthoDB" id="3183924at2759"/>
<dbReference type="PROSITE" id="PS50238">
    <property type="entry name" value="RHOGAP"/>
    <property type="match status" value="1"/>
</dbReference>
<dbReference type="InterPro" id="IPR008936">
    <property type="entry name" value="Rho_GTPase_activation_prot"/>
</dbReference>
<evidence type="ECO:0000313" key="5">
    <source>
        <dbReference type="Proteomes" id="UP000274429"/>
    </source>
</evidence>
<reference evidence="6" key="1">
    <citation type="submission" date="2017-02" db="UniProtKB">
        <authorList>
            <consortium name="WormBaseParasite"/>
        </authorList>
    </citation>
    <scope>IDENTIFICATION</scope>
</reference>
<keyword evidence="1" id="KW-0343">GTPase activation</keyword>
<keyword evidence="5" id="KW-1185">Reference proteome</keyword>
<dbReference type="EMBL" id="UYWX01002070">
    <property type="protein sequence ID" value="VDM22155.1"/>
    <property type="molecule type" value="Genomic_DNA"/>
</dbReference>
<proteinExistence type="predicted"/>
<name>A0A0R3WR32_HYDTA</name>
<dbReference type="SMART" id="SM00324">
    <property type="entry name" value="RhoGAP"/>
    <property type="match status" value="1"/>
</dbReference>
<gene>
    <name evidence="4" type="ORF">TTAC_LOCUS3208</name>
</gene>
<dbReference type="PANTHER" id="PTHR23176:SF128">
    <property type="entry name" value="RHO GTPASE-ACTIVATING PROTEIN RGD1"/>
    <property type="match status" value="1"/>
</dbReference>
<dbReference type="PANTHER" id="PTHR23176">
    <property type="entry name" value="RHO/RAC/CDC GTPASE-ACTIVATING PROTEIN"/>
    <property type="match status" value="1"/>
</dbReference>
<accession>A0A0R3WR32</accession>
<dbReference type="InterPro" id="IPR000198">
    <property type="entry name" value="RhoGAP_dom"/>
</dbReference>
<dbReference type="SUPFAM" id="SSF48350">
    <property type="entry name" value="GTPase activation domain, GAP"/>
    <property type="match status" value="1"/>
</dbReference>
<protein>
    <submittedName>
        <fullName evidence="6">Rho-GAP domain-containing protein</fullName>
    </submittedName>
</protein>
<evidence type="ECO:0000259" key="3">
    <source>
        <dbReference type="PROSITE" id="PS50238"/>
    </source>
</evidence>
<evidence type="ECO:0000256" key="2">
    <source>
        <dbReference type="SAM" id="MobiDB-lite"/>
    </source>
</evidence>
<dbReference type="Gene3D" id="1.10.555.10">
    <property type="entry name" value="Rho GTPase activation protein"/>
    <property type="match status" value="1"/>
</dbReference>
<dbReference type="GO" id="GO:0005096">
    <property type="term" value="F:GTPase activator activity"/>
    <property type="evidence" value="ECO:0007669"/>
    <property type="project" value="UniProtKB-KW"/>
</dbReference>
<dbReference type="AlphaFoldDB" id="A0A0R3WR32"/>
<feature type="domain" description="Rho-GAP" evidence="3">
    <location>
        <begin position="274"/>
        <end position="494"/>
    </location>
</feature>
<dbReference type="GO" id="GO:0005737">
    <property type="term" value="C:cytoplasm"/>
    <property type="evidence" value="ECO:0007669"/>
    <property type="project" value="TreeGrafter"/>
</dbReference>
<organism evidence="6">
    <name type="scientific">Hydatigena taeniaeformis</name>
    <name type="common">Feline tapeworm</name>
    <name type="synonym">Taenia taeniaeformis</name>
    <dbReference type="NCBI Taxonomy" id="6205"/>
    <lineage>
        <taxon>Eukaryota</taxon>
        <taxon>Metazoa</taxon>
        <taxon>Spiralia</taxon>
        <taxon>Lophotrochozoa</taxon>
        <taxon>Platyhelminthes</taxon>
        <taxon>Cestoda</taxon>
        <taxon>Eucestoda</taxon>
        <taxon>Cyclophyllidea</taxon>
        <taxon>Taeniidae</taxon>
        <taxon>Hydatigera</taxon>
    </lineage>
</organism>
<dbReference type="GO" id="GO:0007165">
    <property type="term" value="P:signal transduction"/>
    <property type="evidence" value="ECO:0007669"/>
    <property type="project" value="InterPro"/>
</dbReference>
<evidence type="ECO:0000313" key="4">
    <source>
        <dbReference type="EMBL" id="VDM22155.1"/>
    </source>
</evidence>
<feature type="region of interest" description="Disordered" evidence="2">
    <location>
        <begin position="160"/>
        <end position="190"/>
    </location>
</feature>
<dbReference type="WBParaSite" id="TTAC_0000322201-mRNA-1">
    <property type="protein sequence ID" value="TTAC_0000322201-mRNA-1"/>
    <property type="gene ID" value="TTAC_0000322201"/>
</dbReference>
<dbReference type="STRING" id="6205.A0A0R3WR32"/>
<dbReference type="CDD" id="cd00159">
    <property type="entry name" value="RhoGAP"/>
    <property type="match status" value="1"/>
</dbReference>
<evidence type="ECO:0000313" key="6">
    <source>
        <dbReference type="WBParaSite" id="TTAC_0000322201-mRNA-1"/>
    </source>
</evidence>
<sequence>MSDVDPSAPNSPSSMHIVLPLRGVQWSSLRYLPSDFPTWGSSSSSASRLHRLPSEMVESEANAASDLHCYFFEHEDNGGTEITVIFPNKQAAVSTLRLCQQFGGVCKENDPPDSSNLSYSLSLHTGLAAHHPSHGGGALRHTRKSLPDSVMRRRFATDFSHQEGKRTGGKLNEGMSYNKKDHTSTTTADRSIGTDDAVGVDGTSRFRFLSSAAAPFFKGIVNALSNSRPPPTLTTPSPSSPLSNPEELTHRIAAVIGEPPDFSDLNKPGPVFGAPLESQIPSPDYPKVPLILHAMVMALELHGLHHVGLYRAPGRQKEINRFVCLANLTSLDPKVMLQLDTWRDIRALTGVIKIFFRRLPEPIFDPVLWGPLASIVPESSEEYDKASLAYMLLGILPKLDKIRSPFSPSPTSLNSPHRVDSAKYERSMTSWPFATLDFLFGHLRRLVALEEANQCSFGCIAICFGPSLFRGDSPLQPKFNKLLEVMLQHWPWLVAGFSETPNDINGTDRTSSRHPTLSETEAYVEHFFVNGTDFSEESCFHFRPLENIKKGAFFSNDLTEDVLIAVEDIFARAGAPVRHVSRSESIKSIDKNSDESGSLLDVIMRSLSASSDLDDRKLVVSPIFEDGPNAIVGEQRDCDHLSAASPSSSSTQRTDF</sequence>
<reference evidence="4 5" key="2">
    <citation type="submission" date="2018-11" db="EMBL/GenBank/DDBJ databases">
        <authorList>
            <consortium name="Pathogen Informatics"/>
        </authorList>
    </citation>
    <scope>NUCLEOTIDE SEQUENCE [LARGE SCALE GENOMIC DNA]</scope>
</reference>
<feature type="region of interest" description="Disordered" evidence="2">
    <location>
        <begin position="225"/>
        <end position="246"/>
    </location>
</feature>
<dbReference type="Proteomes" id="UP000274429">
    <property type="component" value="Unassembled WGS sequence"/>
</dbReference>